<evidence type="ECO:0000313" key="3">
    <source>
        <dbReference type="EMBL" id="VFV27369.1"/>
    </source>
</evidence>
<evidence type="ECO:0000313" key="4">
    <source>
        <dbReference type="Proteomes" id="UP000386466"/>
    </source>
</evidence>
<reference evidence="3 4" key="1">
    <citation type="submission" date="2019-01" db="EMBL/GenBank/DDBJ databases">
        <authorList>
            <person name="Alioto T."/>
            <person name="Alioto T."/>
        </authorList>
    </citation>
    <scope>NUCLEOTIDE SEQUENCE [LARGE SCALE GENOMIC DNA]</scope>
</reference>
<proteinExistence type="predicted"/>
<protein>
    <submittedName>
        <fullName evidence="3">Uncharacterized protein</fullName>
    </submittedName>
</protein>
<feature type="region of interest" description="Disordered" evidence="1">
    <location>
        <begin position="140"/>
        <end position="169"/>
    </location>
</feature>
<evidence type="ECO:0000256" key="1">
    <source>
        <dbReference type="SAM" id="MobiDB-lite"/>
    </source>
</evidence>
<keyword evidence="2" id="KW-0812">Transmembrane</keyword>
<keyword evidence="2" id="KW-0472">Membrane</keyword>
<organism evidence="3 4">
    <name type="scientific">Lynx pardinus</name>
    <name type="common">Iberian lynx</name>
    <name type="synonym">Felis pardina</name>
    <dbReference type="NCBI Taxonomy" id="191816"/>
    <lineage>
        <taxon>Eukaryota</taxon>
        <taxon>Metazoa</taxon>
        <taxon>Chordata</taxon>
        <taxon>Craniata</taxon>
        <taxon>Vertebrata</taxon>
        <taxon>Euteleostomi</taxon>
        <taxon>Mammalia</taxon>
        <taxon>Eutheria</taxon>
        <taxon>Laurasiatheria</taxon>
        <taxon>Carnivora</taxon>
        <taxon>Feliformia</taxon>
        <taxon>Felidae</taxon>
        <taxon>Felinae</taxon>
        <taxon>Lynx</taxon>
    </lineage>
</organism>
<feature type="transmembrane region" description="Helical" evidence="2">
    <location>
        <begin position="12"/>
        <end position="34"/>
    </location>
</feature>
<gene>
    <name evidence="3" type="ORF">LYPA_23C015918</name>
</gene>
<dbReference type="EMBL" id="CAAGRJ010009867">
    <property type="protein sequence ID" value="VFV27369.1"/>
    <property type="molecule type" value="Genomic_DNA"/>
</dbReference>
<evidence type="ECO:0000256" key="2">
    <source>
        <dbReference type="SAM" id="Phobius"/>
    </source>
</evidence>
<feature type="compositionally biased region" description="Basic and acidic residues" evidence="1">
    <location>
        <begin position="141"/>
        <end position="150"/>
    </location>
</feature>
<feature type="region of interest" description="Disordered" evidence="1">
    <location>
        <begin position="102"/>
        <end position="121"/>
    </location>
</feature>
<sequence length="169" mass="18440">IFRLLHGVSLIRAFILPCLMECIYIYIHNIFSIGLLMSFSETGSFSLSLPLPSFFSRPLFSLFLSLFVSLAPSPPPPQLQKFLILTESNLSFWAWRRVSRGGGEASSELGEGTGRGGAGRAAAGVAGSALGVITQRRRRPRDLNGRDFPRGLRSLISTGGPGNRSLHHR</sequence>
<feature type="non-terminal residue" evidence="3">
    <location>
        <position position="169"/>
    </location>
</feature>
<dbReference type="Proteomes" id="UP000386466">
    <property type="component" value="Unassembled WGS sequence"/>
</dbReference>
<feature type="non-terminal residue" evidence="3">
    <location>
        <position position="1"/>
    </location>
</feature>
<accession>A0A485N4E8</accession>
<dbReference type="AlphaFoldDB" id="A0A485N4E8"/>
<name>A0A485N4E8_LYNPA</name>
<keyword evidence="4" id="KW-1185">Reference proteome</keyword>
<keyword evidence="2" id="KW-1133">Transmembrane helix</keyword>